<dbReference type="InterPro" id="IPR003718">
    <property type="entry name" value="OsmC/Ohr_fam"/>
</dbReference>
<dbReference type="InterPro" id="IPR001455">
    <property type="entry name" value="TusA-like"/>
</dbReference>
<dbReference type="CDD" id="cd00291">
    <property type="entry name" value="SirA_YedF_YeeD"/>
    <property type="match status" value="1"/>
</dbReference>
<dbReference type="PANTHER" id="PTHR35368:SF1">
    <property type="entry name" value="HYDROPEROXIDE REDUCTASE"/>
    <property type="match status" value="1"/>
</dbReference>
<dbReference type="SUPFAM" id="SSF82784">
    <property type="entry name" value="OsmC-like"/>
    <property type="match status" value="1"/>
</dbReference>
<dbReference type="InterPro" id="IPR052924">
    <property type="entry name" value="OsmC/Ohr_hydroprdx_reductase"/>
</dbReference>
<evidence type="ECO:0000313" key="2">
    <source>
        <dbReference type="EMBL" id="MDQ0339842.1"/>
    </source>
</evidence>
<keyword evidence="3" id="KW-1185">Reference proteome</keyword>
<protein>
    <submittedName>
        <fullName evidence="2">OsmC-like protein/TusA-related sulfurtransferase</fullName>
    </submittedName>
</protein>
<organism evidence="2 3">
    <name type="scientific">Caldalkalibacillus uzonensis</name>
    <dbReference type="NCBI Taxonomy" id="353224"/>
    <lineage>
        <taxon>Bacteria</taxon>
        <taxon>Bacillati</taxon>
        <taxon>Bacillota</taxon>
        <taxon>Bacilli</taxon>
        <taxon>Bacillales</taxon>
        <taxon>Bacillaceae</taxon>
        <taxon>Caldalkalibacillus</taxon>
    </lineage>
</organism>
<evidence type="ECO:0000259" key="1">
    <source>
        <dbReference type="Pfam" id="PF01206"/>
    </source>
</evidence>
<dbReference type="Pfam" id="PF02566">
    <property type="entry name" value="OsmC"/>
    <property type="match status" value="1"/>
</dbReference>
<dbReference type="InterPro" id="IPR015946">
    <property type="entry name" value="KH_dom-like_a/b"/>
</dbReference>
<gene>
    <name evidence="2" type="ORF">J2S00_002635</name>
</gene>
<comment type="caution">
    <text evidence="2">The sequence shown here is derived from an EMBL/GenBank/DDBJ whole genome shotgun (WGS) entry which is preliminary data.</text>
</comment>
<dbReference type="Gene3D" id="3.30.300.20">
    <property type="match status" value="1"/>
</dbReference>
<name>A0ABU0CXB5_9BACI</name>
<proteinExistence type="predicted"/>
<dbReference type="InterPro" id="IPR036868">
    <property type="entry name" value="TusA-like_sf"/>
</dbReference>
<dbReference type="PANTHER" id="PTHR35368">
    <property type="entry name" value="HYDROPEROXIDE REDUCTASE"/>
    <property type="match status" value="1"/>
</dbReference>
<evidence type="ECO:0000313" key="3">
    <source>
        <dbReference type="Proteomes" id="UP001232445"/>
    </source>
</evidence>
<reference evidence="2 3" key="1">
    <citation type="submission" date="2023-07" db="EMBL/GenBank/DDBJ databases">
        <title>Genomic Encyclopedia of Type Strains, Phase IV (KMG-IV): sequencing the most valuable type-strain genomes for metagenomic binning, comparative biology and taxonomic classification.</title>
        <authorList>
            <person name="Goeker M."/>
        </authorList>
    </citation>
    <scope>NUCLEOTIDE SEQUENCE [LARGE SCALE GENOMIC DNA]</scope>
    <source>
        <strain evidence="2 3">DSM 17740</strain>
    </source>
</reference>
<dbReference type="InterPro" id="IPR036102">
    <property type="entry name" value="OsmC/Ohrsf"/>
</dbReference>
<dbReference type="EMBL" id="JAUSUQ010000009">
    <property type="protein sequence ID" value="MDQ0339842.1"/>
    <property type="molecule type" value="Genomic_DNA"/>
</dbReference>
<accession>A0ABU0CXB5</accession>
<dbReference type="Gene3D" id="3.30.110.40">
    <property type="entry name" value="TusA-like domain"/>
    <property type="match status" value="1"/>
</dbReference>
<dbReference type="SUPFAM" id="SSF64307">
    <property type="entry name" value="SirA-like"/>
    <property type="match status" value="1"/>
</dbReference>
<feature type="domain" description="UPF0033" evidence="1">
    <location>
        <begin position="21"/>
        <end position="77"/>
    </location>
</feature>
<dbReference type="Pfam" id="PF01206">
    <property type="entry name" value="TusA"/>
    <property type="match status" value="1"/>
</dbReference>
<sequence>MIMKADAMCDGGDLDCGSGLLLIIKKNMDPLAPGQVLEVRSRERSVAEDLPAWCRMVEHEYLGAEPGVNWTSYFIKKGGQDDQLEQDLEAARGYQWSVRIQGEEGLTAKVHARNHTFYAGQPADFGSKVDAPSAIDYLLAALGSDLAVGFKAIASRQHIEIDELELTLKGGLDNVLYHLQLEDEGTPRLKAVSGTMYVSSPAEEEELQVIWETTLQRSPVYQTLKEAVNLDVELKIVY</sequence>
<dbReference type="RefSeq" id="WP_307340444.1">
    <property type="nucleotide sequence ID" value="NZ_JAUSUQ010000009.1"/>
</dbReference>
<dbReference type="Proteomes" id="UP001232445">
    <property type="component" value="Unassembled WGS sequence"/>
</dbReference>